<proteinExistence type="predicted"/>
<dbReference type="STRING" id="880070.Cycma_4446"/>
<dbReference type="EMBL" id="CP002955">
    <property type="protein sequence ID" value="AEL28148.1"/>
    <property type="molecule type" value="Genomic_DNA"/>
</dbReference>
<evidence type="ECO:0000313" key="2">
    <source>
        <dbReference type="Proteomes" id="UP000001635"/>
    </source>
</evidence>
<evidence type="ECO:0008006" key="3">
    <source>
        <dbReference type="Google" id="ProtNLM"/>
    </source>
</evidence>
<dbReference type="RefSeq" id="WP_014022432.1">
    <property type="nucleotide sequence ID" value="NC_015914.1"/>
</dbReference>
<dbReference type="AlphaFoldDB" id="G0IZ03"/>
<dbReference type="InterPro" id="IPR018673">
    <property type="entry name" value="DUF2141"/>
</dbReference>
<gene>
    <name evidence="1" type="ordered locus">Cycma_4446</name>
</gene>
<protein>
    <recommendedName>
        <fullName evidence="3">DUF2141 domain-containing protein</fullName>
    </recommendedName>
</protein>
<dbReference type="Proteomes" id="UP000001635">
    <property type="component" value="Chromosome"/>
</dbReference>
<organism evidence="1 2">
    <name type="scientific">Cyclobacterium marinum (strain ATCC 25205 / DSM 745 / LMG 13164 / NCIMB 1802)</name>
    <name type="common">Flectobacillus marinus</name>
    <dbReference type="NCBI Taxonomy" id="880070"/>
    <lineage>
        <taxon>Bacteria</taxon>
        <taxon>Pseudomonadati</taxon>
        <taxon>Bacteroidota</taxon>
        <taxon>Cytophagia</taxon>
        <taxon>Cytophagales</taxon>
        <taxon>Cyclobacteriaceae</taxon>
        <taxon>Cyclobacterium</taxon>
    </lineage>
</organism>
<keyword evidence="2" id="KW-1185">Reference proteome</keyword>
<name>G0IZ03_CYCMS</name>
<dbReference type="KEGG" id="cmr:Cycma_4446"/>
<dbReference type="Pfam" id="PF09912">
    <property type="entry name" value="DUF2141"/>
    <property type="match status" value="1"/>
</dbReference>
<sequence length="142" mass="16104">MKIALTLLYSILISSFTFYDYNQTTLNLSNLNFDLGGDVRVQVFKKQPINLMVELEPVEKIQVPLEIASHINLPALEPGEYMITVFHDSNKNGKMDYSLLGKPKEGYGLSGEFYCGNKNTKPESYYVYLNSGNQQLSINVCY</sequence>
<dbReference type="HOGENOM" id="CLU_1812745_0_0_10"/>
<accession>G0IZ03</accession>
<reference evidence="2" key="1">
    <citation type="submission" date="2011-07" db="EMBL/GenBank/DDBJ databases">
        <title>The complete genome of Cyclobacterium marinum DSM 745.</title>
        <authorList>
            <person name="Lucas S."/>
            <person name="Han J."/>
            <person name="Lapidus A."/>
            <person name="Bruce D."/>
            <person name="Goodwin L."/>
            <person name="Pitluck S."/>
            <person name="Peters L."/>
            <person name="Kyrpides N."/>
            <person name="Mavromatis K."/>
            <person name="Ivanova N."/>
            <person name="Ovchinnikova G."/>
            <person name="Chertkov O."/>
            <person name="Detter J.C."/>
            <person name="Tapia R."/>
            <person name="Han C."/>
            <person name="Land M."/>
            <person name="Hauser L."/>
            <person name="Markowitz V."/>
            <person name="Cheng J.-F."/>
            <person name="Hugenholtz P."/>
            <person name="Woyke T."/>
            <person name="Wu D."/>
            <person name="Tindall B."/>
            <person name="Schuetze A."/>
            <person name="Brambilla E."/>
            <person name="Klenk H.-P."/>
            <person name="Eisen J.A."/>
        </authorList>
    </citation>
    <scope>NUCLEOTIDE SEQUENCE [LARGE SCALE GENOMIC DNA]</scope>
    <source>
        <strain evidence="2">ATCC 25205 / DSM 745 / LMG 13164 / NCIMB 1802</strain>
    </source>
</reference>
<dbReference type="eggNOG" id="COG4704">
    <property type="taxonomic scope" value="Bacteria"/>
</dbReference>
<evidence type="ECO:0000313" key="1">
    <source>
        <dbReference type="EMBL" id="AEL28148.1"/>
    </source>
</evidence>
<dbReference type="OrthoDB" id="9788332at2"/>